<gene>
    <name evidence="3" type="ORF">A4A58_19775</name>
    <name evidence="4" type="ORF">HB776_00010</name>
</gene>
<name>A0A163X618_9BRAD</name>
<proteinExistence type="inferred from homology"/>
<protein>
    <submittedName>
        <fullName evidence="4">SDR family oxidoreductase</fullName>
    </submittedName>
    <submittedName>
        <fullName evidence="3">Short-chain dehydrogenase</fullName>
    </submittedName>
</protein>
<reference evidence="3 5" key="1">
    <citation type="submission" date="2016-03" db="EMBL/GenBank/DDBJ databases">
        <title>Microsymbionts genomes from the relict species Vavilovia formosa (Stev.) Fed.</title>
        <authorList>
            <person name="Kopat V."/>
            <person name="Chirak E."/>
            <person name="Kimeklis A."/>
            <person name="Andronov E."/>
        </authorList>
    </citation>
    <scope>NUCLEOTIDE SEQUENCE [LARGE SCALE GENOMIC DNA]</scope>
    <source>
        <strain evidence="3 5">Vaf07</strain>
    </source>
</reference>
<dbReference type="EMBL" id="CP050292">
    <property type="protein sequence ID" value="QND69812.1"/>
    <property type="molecule type" value="Genomic_DNA"/>
</dbReference>
<comment type="similarity">
    <text evidence="1">Belongs to the short-chain dehydrogenases/reductases (SDR) family.</text>
</comment>
<dbReference type="InterPro" id="IPR002347">
    <property type="entry name" value="SDR_fam"/>
</dbReference>
<accession>A0A163X618</accession>
<dbReference type="EMBL" id="LVYV01000056">
    <property type="protein sequence ID" value="KZD20460.1"/>
    <property type="molecule type" value="Genomic_DNA"/>
</dbReference>
<keyword evidence="5" id="KW-1185">Reference proteome</keyword>
<dbReference type="Gene3D" id="3.40.50.720">
    <property type="entry name" value="NAD(P)-binding Rossmann-like Domain"/>
    <property type="match status" value="1"/>
</dbReference>
<dbReference type="InterPro" id="IPR036291">
    <property type="entry name" value="NAD(P)-bd_dom_sf"/>
</dbReference>
<dbReference type="PROSITE" id="PS00061">
    <property type="entry name" value="ADH_SHORT"/>
    <property type="match status" value="1"/>
</dbReference>
<dbReference type="GO" id="GO:0030497">
    <property type="term" value="P:fatty acid elongation"/>
    <property type="evidence" value="ECO:0007669"/>
    <property type="project" value="TreeGrafter"/>
</dbReference>
<evidence type="ECO:0000256" key="1">
    <source>
        <dbReference type="ARBA" id="ARBA00006484"/>
    </source>
</evidence>
<evidence type="ECO:0000259" key="2">
    <source>
        <dbReference type="SMART" id="SM00822"/>
    </source>
</evidence>
<dbReference type="OrthoDB" id="8419486at2"/>
<evidence type="ECO:0000313" key="6">
    <source>
        <dbReference type="Proteomes" id="UP000515291"/>
    </source>
</evidence>
<evidence type="ECO:0000313" key="3">
    <source>
        <dbReference type="EMBL" id="KZD20460.1"/>
    </source>
</evidence>
<dbReference type="PRINTS" id="PR00081">
    <property type="entry name" value="GDHRDH"/>
</dbReference>
<dbReference type="RefSeq" id="WP_068738828.1">
    <property type="nucleotide sequence ID" value="NZ_CP050292.1"/>
</dbReference>
<dbReference type="PRINTS" id="PR00080">
    <property type="entry name" value="SDRFAMILY"/>
</dbReference>
<dbReference type="PANTHER" id="PTHR42760">
    <property type="entry name" value="SHORT-CHAIN DEHYDROGENASES/REDUCTASES FAMILY MEMBER"/>
    <property type="match status" value="1"/>
</dbReference>
<dbReference type="Pfam" id="PF13561">
    <property type="entry name" value="adh_short_C2"/>
    <property type="match status" value="1"/>
</dbReference>
<dbReference type="Proteomes" id="UP000515291">
    <property type="component" value="Chromosome"/>
</dbReference>
<reference evidence="4" key="3">
    <citation type="journal article" date="2020" name="Mol. Plant Microbe Interact.">
        <title>Complete genome sequences of four natural Pseudomonas isolates that catabolize a wide range of aromatic compounds relevant to lignin valorization.</title>
        <authorList>
            <person name="Hatmaker E.A."/>
            <person name="Presle G."/>
            <person name="Cannon O."/>
            <person name="Guss A.M."/>
            <person name="Elkins J.G."/>
        </authorList>
    </citation>
    <scope>NUCLEOTIDE SEQUENCE</scope>
    <source>
        <strain evidence="4">581</strain>
    </source>
</reference>
<dbReference type="InterPro" id="IPR057326">
    <property type="entry name" value="KR_dom"/>
</dbReference>
<evidence type="ECO:0000313" key="4">
    <source>
        <dbReference type="EMBL" id="QND69812.1"/>
    </source>
</evidence>
<dbReference type="SMART" id="SM00822">
    <property type="entry name" value="PKS_KR"/>
    <property type="match status" value="1"/>
</dbReference>
<dbReference type="STRING" id="943830.A4A58_19775"/>
<evidence type="ECO:0000313" key="5">
    <source>
        <dbReference type="Proteomes" id="UP000076574"/>
    </source>
</evidence>
<sequence length="249" mass="25593">MLLSDKTAVISGAASARGIGRATARLFASQGAKVAILDLDAAGAKSAAEELGPGHVGLGCDVSDPASCRNAAEQAIAAFGKIDILINNAGITQPLKLMDISPENWQRVVDVNMTGVLYLSQAFIPHMRTRRQGTIACMSSVSAQRGGGIFGGPHYSAAKAGVLGLAKAMARELGPDGIRVNSVTPGLIQTDITGGKLTPEMKADIISGIPLQRLGDAVDVANIYLFLASDLSAYVTGAVIDVNGGMLIH</sequence>
<dbReference type="Proteomes" id="UP000076574">
    <property type="component" value="Unassembled WGS sequence"/>
</dbReference>
<feature type="domain" description="Ketoreductase" evidence="2">
    <location>
        <begin position="6"/>
        <end position="186"/>
    </location>
</feature>
<dbReference type="InterPro" id="IPR020904">
    <property type="entry name" value="Sc_DH/Rdtase_CS"/>
</dbReference>
<dbReference type="PANTHER" id="PTHR42760:SF135">
    <property type="entry name" value="BLL7886 PROTEIN"/>
    <property type="match status" value="1"/>
</dbReference>
<dbReference type="NCBIfam" id="NF009466">
    <property type="entry name" value="PRK12826.1-2"/>
    <property type="match status" value="1"/>
</dbReference>
<dbReference type="FunFam" id="3.40.50.720:FF:000084">
    <property type="entry name" value="Short-chain dehydrogenase reductase"/>
    <property type="match status" value="1"/>
</dbReference>
<reference evidence="6" key="2">
    <citation type="journal article" date="2020" name="Mol. Plant Microbe">
        <title>Rhizobial microsymbionts of the narrowly endemic Oxytropis species growing in Kamchatka are characterized by significant genetic diversity and possess a set of genes that are associated with T3SS and T6SS secretion systems and can affect the development of symbiosis.</title>
        <authorList>
            <person name="Safronova V."/>
            <person name="Guro P."/>
            <person name="Sazanova A."/>
            <person name="Kuznetsova I."/>
            <person name="Belimov A."/>
            <person name="Yakubov V."/>
            <person name="Chirak E."/>
            <person name="Afonin A."/>
            <person name="Gogolev Y."/>
            <person name="Andronov E."/>
            <person name="Tikhonovich I."/>
        </authorList>
    </citation>
    <scope>NUCLEOTIDE SEQUENCE [LARGE SCALE GENOMIC DNA]</scope>
    <source>
        <strain evidence="6">581</strain>
    </source>
</reference>
<dbReference type="AlphaFoldDB" id="A0A163X618"/>
<dbReference type="NCBIfam" id="NF005559">
    <property type="entry name" value="PRK07231.1"/>
    <property type="match status" value="1"/>
</dbReference>
<dbReference type="SUPFAM" id="SSF51735">
    <property type="entry name" value="NAD(P)-binding Rossmann-fold domains"/>
    <property type="match status" value="1"/>
</dbReference>
<dbReference type="GO" id="GO:0016616">
    <property type="term" value="F:oxidoreductase activity, acting on the CH-OH group of donors, NAD or NADP as acceptor"/>
    <property type="evidence" value="ECO:0007669"/>
    <property type="project" value="TreeGrafter"/>
</dbReference>
<dbReference type="KEGG" id="trb:HB776_00010"/>
<organism evidence="3 5">
    <name type="scientific">Tardiphaga robiniae</name>
    <dbReference type="NCBI Taxonomy" id="943830"/>
    <lineage>
        <taxon>Bacteria</taxon>
        <taxon>Pseudomonadati</taxon>
        <taxon>Pseudomonadota</taxon>
        <taxon>Alphaproteobacteria</taxon>
        <taxon>Hyphomicrobiales</taxon>
        <taxon>Nitrobacteraceae</taxon>
        <taxon>Tardiphaga</taxon>
    </lineage>
</organism>